<organism evidence="2 3">
    <name type="scientific">Nonomuraea corallina</name>
    <dbReference type="NCBI Taxonomy" id="2989783"/>
    <lineage>
        <taxon>Bacteria</taxon>
        <taxon>Bacillati</taxon>
        <taxon>Actinomycetota</taxon>
        <taxon>Actinomycetes</taxon>
        <taxon>Streptosporangiales</taxon>
        <taxon>Streptosporangiaceae</taxon>
        <taxon>Nonomuraea</taxon>
    </lineage>
</organism>
<feature type="compositionally biased region" description="Gly residues" evidence="1">
    <location>
        <begin position="417"/>
        <end position="427"/>
    </location>
</feature>
<evidence type="ECO:0000256" key="1">
    <source>
        <dbReference type="SAM" id="MobiDB-lite"/>
    </source>
</evidence>
<feature type="compositionally biased region" description="Basic and acidic residues" evidence="1">
    <location>
        <begin position="400"/>
        <end position="415"/>
    </location>
</feature>
<evidence type="ECO:0000313" key="3">
    <source>
        <dbReference type="Proteomes" id="UP001144036"/>
    </source>
</evidence>
<comment type="caution">
    <text evidence="2">The sequence shown here is derived from an EMBL/GenBank/DDBJ whole genome shotgun (WGS) entry which is preliminary data.</text>
</comment>
<feature type="compositionally biased region" description="Basic and acidic residues" evidence="1">
    <location>
        <begin position="49"/>
        <end position="313"/>
    </location>
</feature>
<feature type="region of interest" description="Disordered" evidence="1">
    <location>
        <begin position="49"/>
        <end position="453"/>
    </location>
</feature>
<sequence>MAVDLRETEGRVSRIMSRAGLSLQTTHRPVQVADEADRMVKDVSARLDLLEKRAAGENRRTDPPTDTGEKTPPDARDTKPDTGKPDSDAKPDGSKPDPDARDGKPDTGKPDADGRGEKPDADGRDEKPDRGQPDGRDGKPDADGRGEKPDADGRDEKPDRGQPDGRDGKPDADGRGEKPDADGRGEKPDADGREEKPDARPDGDGERDGKCDDTGARDDRPDQGKPDADQGRPDPDRGKPDVDQGAPDAERREPYPDIGEKPDARDQEKPDVGDRGTPEEDRSGARPEDDGRRDGVCDNRPGTEKPDVGEPRDGSSQNIADTQAKDHPDDIETTRPRVVEVDGVKVIQVPLDPPTARELESLLDNLDRAQPADMPTVGGPCDDGASRDAAPGEGRSVPENGRDGSPGERAPENGRDGSSGEGRGAGNGQNAPSRDGGTGLVVPPTPAPDGGATAVVSIDATLPGNGAAVTVDASPPDDGATAVVSVGAPLPDHGVTAVVVDASPDGDAVGVSVDAGATSRSAEGDPAVTAEELRALIENAAEGPPMERPGVEVLDWGPGADGPPGQIEPGGPRRSDDGRSA</sequence>
<dbReference type="EMBL" id="JAPNNL010000074">
    <property type="protein sequence ID" value="MDA0635551.1"/>
    <property type="molecule type" value="Genomic_DNA"/>
</dbReference>
<evidence type="ECO:0000313" key="2">
    <source>
        <dbReference type="EMBL" id="MDA0635551.1"/>
    </source>
</evidence>
<gene>
    <name evidence="2" type="ORF">OUY22_19200</name>
</gene>
<feature type="compositionally biased region" description="Basic and acidic residues" evidence="1">
    <location>
        <begin position="571"/>
        <end position="581"/>
    </location>
</feature>
<keyword evidence="3" id="KW-1185">Reference proteome</keyword>
<dbReference type="Proteomes" id="UP001144036">
    <property type="component" value="Unassembled WGS sequence"/>
</dbReference>
<feature type="compositionally biased region" description="Basic and acidic residues" evidence="1">
    <location>
        <begin position="323"/>
        <end position="343"/>
    </location>
</feature>
<accession>A0ABT4SED1</accession>
<proteinExistence type="predicted"/>
<reference evidence="2" key="1">
    <citation type="submission" date="2022-11" db="EMBL/GenBank/DDBJ databases">
        <title>Nonomuraea corallina sp. nov., a new species of the genus Nonomuraea isolated from sea side sediment in Thai sea.</title>
        <authorList>
            <person name="Ngamcharungchit C."/>
            <person name="Matsumoto A."/>
            <person name="Suriyachadkun C."/>
            <person name="Panbangred W."/>
            <person name="Inahashi Y."/>
            <person name="Intra B."/>
        </authorList>
    </citation>
    <scope>NUCLEOTIDE SEQUENCE</scope>
    <source>
        <strain evidence="2">MCN248</strain>
    </source>
</reference>
<protein>
    <submittedName>
        <fullName evidence="2">Uncharacterized protein</fullName>
    </submittedName>
</protein>
<name>A0ABT4SED1_9ACTN</name>
<feature type="region of interest" description="Disordered" evidence="1">
    <location>
        <begin position="539"/>
        <end position="581"/>
    </location>
</feature>
<dbReference type="RefSeq" id="WP_270156398.1">
    <property type="nucleotide sequence ID" value="NZ_JAPNNL010000074.1"/>
</dbReference>